<dbReference type="EMBL" id="GL883106">
    <property type="protein sequence ID" value="EGG06811.1"/>
    <property type="molecule type" value="Genomic_DNA"/>
</dbReference>
<dbReference type="KEGG" id="mlr:MELLADRAFT_106317"/>
<name>F4RKZ7_MELLP</name>
<dbReference type="AlphaFoldDB" id="F4RKZ7"/>
<protein>
    <submittedName>
        <fullName evidence="2">Uncharacterized protein</fullName>
    </submittedName>
</protein>
<proteinExistence type="predicted"/>
<dbReference type="Proteomes" id="UP000001072">
    <property type="component" value="Unassembled WGS sequence"/>
</dbReference>
<organism evidence="3">
    <name type="scientific">Melampsora larici-populina (strain 98AG31 / pathotype 3-4-7)</name>
    <name type="common">Poplar leaf rust fungus</name>
    <dbReference type="NCBI Taxonomy" id="747676"/>
    <lineage>
        <taxon>Eukaryota</taxon>
        <taxon>Fungi</taxon>
        <taxon>Dikarya</taxon>
        <taxon>Basidiomycota</taxon>
        <taxon>Pucciniomycotina</taxon>
        <taxon>Pucciniomycetes</taxon>
        <taxon>Pucciniales</taxon>
        <taxon>Melampsoraceae</taxon>
        <taxon>Melampsora</taxon>
    </lineage>
</organism>
<keyword evidence="3" id="KW-1185">Reference proteome</keyword>
<gene>
    <name evidence="2" type="ORF">MELLADRAFT_106317</name>
</gene>
<dbReference type="GeneID" id="18922861"/>
<evidence type="ECO:0000256" key="1">
    <source>
        <dbReference type="SAM" id="MobiDB-lite"/>
    </source>
</evidence>
<evidence type="ECO:0000313" key="3">
    <source>
        <dbReference type="Proteomes" id="UP000001072"/>
    </source>
</evidence>
<dbReference type="InParanoid" id="F4RKZ7"/>
<dbReference type="HOGENOM" id="CLU_1928081_0_0_1"/>
<dbReference type="RefSeq" id="XP_007409771.1">
    <property type="nucleotide sequence ID" value="XM_007409709.1"/>
</dbReference>
<evidence type="ECO:0000313" key="2">
    <source>
        <dbReference type="EMBL" id="EGG06811.1"/>
    </source>
</evidence>
<dbReference type="VEuPathDB" id="FungiDB:MELLADRAFT_106317"/>
<sequence length="131" mass="14657">MTAEERPADNCPSPNPASRVKTTDEDSKPCRMQKLSSWYLKNPHQAEDVEIGVQSAIGKEGACKDLEIVVVSAAILTVLVCRLSTPPSPAIWDMIRKISPLAMLWIARERYVHTPWDRVCRLGLNFARLQA</sequence>
<accession>F4RKZ7</accession>
<feature type="region of interest" description="Disordered" evidence="1">
    <location>
        <begin position="1"/>
        <end position="29"/>
    </location>
</feature>
<reference evidence="3" key="1">
    <citation type="journal article" date="2011" name="Proc. Natl. Acad. Sci. U.S.A.">
        <title>Obligate biotrophy features unraveled by the genomic analysis of rust fungi.</title>
        <authorList>
            <person name="Duplessis S."/>
            <person name="Cuomo C.A."/>
            <person name="Lin Y.-C."/>
            <person name="Aerts A."/>
            <person name="Tisserant E."/>
            <person name="Veneault-Fourrey C."/>
            <person name="Joly D.L."/>
            <person name="Hacquard S."/>
            <person name="Amselem J."/>
            <person name="Cantarel B.L."/>
            <person name="Chiu R."/>
            <person name="Coutinho P.M."/>
            <person name="Feau N."/>
            <person name="Field M."/>
            <person name="Frey P."/>
            <person name="Gelhaye E."/>
            <person name="Goldberg J."/>
            <person name="Grabherr M.G."/>
            <person name="Kodira C.D."/>
            <person name="Kohler A."/>
            <person name="Kuees U."/>
            <person name="Lindquist E.A."/>
            <person name="Lucas S.M."/>
            <person name="Mago R."/>
            <person name="Mauceli E."/>
            <person name="Morin E."/>
            <person name="Murat C."/>
            <person name="Pangilinan J.L."/>
            <person name="Park R."/>
            <person name="Pearson M."/>
            <person name="Quesneville H."/>
            <person name="Rouhier N."/>
            <person name="Sakthikumar S."/>
            <person name="Salamov A.A."/>
            <person name="Schmutz J."/>
            <person name="Selles B."/>
            <person name="Shapiro H."/>
            <person name="Tanguay P."/>
            <person name="Tuskan G.A."/>
            <person name="Henrissat B."/>
            <person name="Van de Peer Y."/>
            <person name="Rouze P."/>
            <person name="Ellis J.G."/>
            <person name="Dodds P.N."/>
            <person name="Schein J.E."/>
            <person name="Zhong S."/>
            <person name="Hamelin R.C."/>
            <person name="Grigoriev I.V."/>
            <person name="Szabo L.J."/>
            <person name="Martin F."/>
        </authorList>
    </citation>
    <scope>NUCLEOTIDE SEQUENCE [LARGE SCALE GENOMIC DNA]</scope>
    <source>
        <strain evidence="3">98AG31 / pathotype 3-4-7</strain>
    </source>
</reference>